<accession>E9ITT5</accession>
<evidence type="ECO:0000313" key="1">
    <source>
        <dbReference type="EMBL" id="EFZ16018.1"/>
    </source>
</evidence>
<gene>
    <name evidence="1" type="ORF">SINV_03748</name>
</gene>
<feature type="non-terminal residue" evidence="1">
    <location>
        <position position="96"/>
    </location>
</feature>
<organism>
    <name type="scientific">Solenopsis invicta</name>
    <name type="common">Red imported fire ant</name>
    <name type="synonym">Solenopsis wagneri</name>
    <dbReference type="NCBI Taxonomy" id="13686"/>
    <lineage>
        <taxon>Eukaryota</taxon>
        <taxon>Metazoa</taxon>
        <taxon>Ecdysozoa</taxon>
        <taxon>Arthropoda</taxon>
        <taxon>Hexapoda</taxon>
        <taxon>Insecta</taxon>
        <taxon>Pterygota</taxon>
        <taxon>Neoptera</taxon>
        <taxon>Endopterygota</taxon>
        <taxon>Hymenoptera</taxon>
        <taxon>Apocrita</taxon>
        <taxon>Aculeata</taxon>
        <taxon>Formicoidea</taxon>
        <taxon>Formicidae</taxon>
        <taxon>Myrmicinae</taxon>
        <taxon>Solenopsis</taxon>
    </lineage>
</organism>
<reference evidence="1" key="1">
    <citation type="journal article" date="2011" name="Proc. Natl. Acad. Sci. U.S.A.">
        <title>The genome of the fire ant Solenopsis invicta.</title>
        <authorList>
            <person name="Wurm Y."/>
            <person name="Wang J."/>
            <person name="Riba-Grognuz O."/>
            <person name="Corona M."/>
            <person name="Nygaard S."/>
            <person name="Hunt B.G."/>
            <person name="Ingram K.K."/>
            <person name="Falquet L."/>
            <person name="Nipitwattanaphon M."/>
            <person name="Gotzek D."/>
            <person name="Dijkstra M.B."/>
            <person name="Oettler J."/>
            <person name="Comtesse F."/>
            <person name="Shih C.J."/>
            <person name="Wu W.J."/>
            <person name="Yang C.C."/>
            <person name="Thomas J."/>
            <person name="Beaudoing E."/>
            <person name="Pradervand S."/>
            <person name="Flegel V."/>
            <person name="Cook E.D."/>
            <person name="Fabbretti R."/>
            <person name="Stockinger H."/>
            <person name="Long L."/>
            <person name="Farmerie W.G."/>
            <person name="Oakey J."/>
            <person name="Boomsma J.J."/>
            <person name="Pamilo P."/>
            <person name="Yi S.V."/>
            <person name="Heinze J."/>
            <person name="Goodisman M.A."/>
            <person name="Farinelli L."/>
            <person name="Harshman K."/>
            <person name="Hulo N."/>
            <person name="Cerutti L."/>
            <person name="Xenarios I."/>
            <person name="Shoemaker D."/>
            <person name="Keller L."/>
        </authorList>
    </citation>
    <scope>NUCLEOTIDE SEQUENCE [LARGE SCALE GENOMIC DNA]</scope>
</reference>
<proteinExistence type="predicted"/>
<sequence length="96" mass="10549">MNCKYVESGDFSLAKARKNVPVQSSAGIENKPYVMHFMTIVLLIVGLDNAGKSIVLNHISGGKFDKKVIQSVPQKREEGIMATVDNMATPIIFVIR</sequence>
<name>E9ITT5_SOLIN</name>
<dbReference type="HOGENOM" id="CLU_2362365_0_0_1"/>
<dbReference type="SUPFAM" id="SSF52540">
    <property type="entry name" value="P-loop containing nucleoside triphosphate hydrolases"/>
    <property type="match status" value="1"/>
</dbReference>
<dbReference type="EMBL" id="GL765686">
    <property type="protein sequence ID" value="EFZ16018.1"/>
    <property type="molecule type" value="Genomic_DNA"/>
</dbReference>
<protein>
    <submittedName>
        <fullName evidence="1">Uncharacterized protein</fullName>
    </submittedName>
</protein>
<dbReference type="InterPro" id="IPR027417">
    <property type="entry name" value="P-loop_NTPase"/>
</dbReference>
<dbReference type="AlphaFoldDB" id="E9ITT5"/>